<reference evidence="1 2" key="1">
    <citation type="submission" date="2014-04" db="EMBL/GenBank/DDBJ databases">
        <authorList>
            <consortium name="DOE Joint Genome Institute"/>
            <person name="Kuo A."/>
            <person name="Kohler A."/>
            <person name="Costa M.D."/>
            <person name="Nagy L.G."/>
            <person name="Floudas D."/>
            <person name="Copeland A."/>
            <person name="Barry K.W."/>
            <person name="Cichocki N."/>
            <person name="Veneault-Fourrey C."/>
            <person name="LaButti K."/>
            <person name="Lindquist E.A."/>
            <person name="Lipzen A."/>
            <person name="Lundell T."/>
            <person name="Morin E."/>
            <person name="Murat C."/>
            <person name="Sun H."/>
            <person name="Tunlid A."/>
            <person name="Henrissat B."/>
            <person name="Grigoriev I.V."/>
            <person name="Hibbett D.S."/>
            <person name="Martin F."/>
            <person name="Nordberg H.P."/>
            <person name="Cantor M.N."/>
            <person name="Hua S.X."/>
        </authorList>
    </citation>
    <scope>NUCLEOTIDE SEQUENCE [LARGE SCALE GENOMIC DNA]</scope>
    <source>
        <strain evidence="1 2">441</strain>
    </source>
</reference>
<sequence>MPDPPTSGHLVPASPNYLNYVWMLVIYDRRNPFDRKSEEQNDCIQVLSEIYRGTDMTLDRVPEILDQSHSLTPEVIAESIDRVLTDLTINVSALQYRLVLELTLIISPKECHSFHNREVERYTEAKVQDRVSEDTAATAGLTVAENCPDVEAKEAEPDPWSQEPLEFSTDNRYSKRRDASYSKTAKFLSETTSYSASAFAWRSFLDTATWSRTDHHLHNAINTTMPLPAAAFHPIDVPWFPSTIHSTSTPATTAVTSATGHATMDMAQGGLLPTYPPPSRTRDHAPWAPICFALLATTP</sequence>
<reference evidence="2" key="2">
    <citation type="submission" date="2015-01" db="EMBL/GenBank/DDBJ databases">
        <title>Evolutionary Origins and Diversification of the Mycorrhizal Mutualists.</title>
        <authorList>
            <consortium name="DOE Joint Genome Institute"/>
            <consortium name="Mycorrhizal Genomics Consortium"/>
            <person name="Kohler A."/>
            <person name="Kuo A."/>
            <person name="Nagy L.G."/>
            <person name="Floudas D."/>
            <person name="Copeland A."/>
            <person name="Barry K.W."/>
            <person name="Cichocki N."/>
            <person name="Veneault-Fourrey C."/>
            <person name="LaButti K."/>
            <person name="Lindquist E.A."/>
            <person name="Lipzen A."/>
            <person name="Lundell T."/>
            <person name="Morin E."/>
            <person name="Murat C."/>
            <person name="Riley R."/>
            <person name="Ohm R."/>
            <person name="Sun H."/>
            <person name="Tunlid A."/>
            <person name="Henrissat B."/>
            <person name="Grigoriev I.V."/>
            <person name="Hibbett D.S."/>
            <person name="Martin F."/>
        </authorList>
    </citation>
    <scope>NUCLEOTIDE SEQUENCE [LARGE SCALE GENOMIC DNA]</scope>
    <source>
        <strain evidence="2">441</strain>
    </source>
</reference>
<dbReference type="OrthoDB" id="70823at2759"/>
<dbReference type="HOGENOM" id="CLU_036516_1_1_1"/>
<dbReference type="AlphaFoldDB" id="A0A0C9YQY7"/>
<dbReference type="EMBL" id="KN834048">
    <property type="protein sequence ID" value="KIK12787.1"/>
    <property type="molecule type" value="Genomic_DNA"/>
</dbReference>
<gene>
    <name evidence="1" type="ORF">PISMIDRAFT_18483</name>
</gene>
<organism evidence="1 2">
    <name type="scientific">Pisolithus microcarpus 441</name>
    <dbReference type="NCBI Taxonomy" id="765257"/>
    <lineage>
        <taxon>Eukaryota</taxon>
        <taxon>Fungi</taxon>
        <taxon>Dikarya</taxon>
        <taxon>Basidiomycota</taxon>
        <taxon>Agaricomycotina</taxon>
        <taxon>Agaricomycetes</taxon>
        <taxon>Agaricomycetidae</taxon>
        <taxon>Boletales</taxon>
        <taxon>Sclerodermatineae</taxon>
        <taxon>Pisolithaceae</taxon>
        <taxon>Pisolithus</taxon>
    </lineage>
</organism>
<dbReference type="Proteomes" id="UP000054018">
    <property type="component" value="Unassembled WGS sequence"/>
</dbReference>
<evidence type="ECO:0000313" key="2">
    <source>
        <dbReference type="Proteomes" id="UP000054018"/>
    </source>
</evidence>
<name>A0A0C9YQY7_9AGAM</name>
<keyword evidence="2" id="KW-1185">Reference proteome</keyword>
<protein>
    <submittedName>
        <fullName evidence="1">Uncharacterized protein</fullName>
    </submittedName>
</protein>
<evidence type="ECO:0000313" key="1">
    <source>
        <dbReference type="EMBL" id="KIK12787.1"/>
    </source>
</evidence>
<accession>A0A0C9YQY7</accession>
<proteinExistence type="predicted"/>